<dbReference type="InterPro" id="IPR017871">
    <property type="entry name" value="ABC_transporter-like_CS"/>
</dbReference>
<dbReference type="InterPro" id="IPR027417">
    <property type="entry name" value="P-loop_NTPase"/>
</dbReference>
<evidence type="ECO:0000256" key="2">
    <source>
        <dbReference type="ARBA" id="ARBA00022840"/>
    </source>
</evidence>
<accession>A0ABS2NR81</accession>
<keyword evidence="3" id="KW-0175">Coiled coil</keyword>
<evidence type="ECO:0000256" key="3">
    <source>
        <dbReference type="SAM" id="Coils"/>
    </source>
</evidence>
<feature type="coiled-coil region" evidence="3">
    <location>
        <begin position="556"/>
        <end position="600"/>
    </location>
</feature>
<evidence type="ECO:0000256" key="1">
    <source>
        <dbReference type="ARBA" id="ARBA00022741"/>
    </source>
</evidence>
<reference evidence="5 6" key="1">
    <citation type="submission" date="2021-01" db="EMBL/GenBank/DDBJ databases">
        <title>Genomic Encyclopedia of Type Strains, Phase IV (KMG-IV): sequencing the most valuable type-strain genomes for metagenomic binning, comparative biology and taxonomic classification.</title>
        <authorList>
            <person name="Goeker M."/>
        </authorList>
    </citation>
    <scope>NUCLEOTIDE SEQUENCE [LARGE SCALE GENOMIC DNA]</scope>
    <source>
        <strain evidence="5 6">DSM 25890</strain>
    </source>
</reference>
<dbReference type="InterPro" id="IPR003593">
    <property type="entry name" value="AAA+_ATPase"/>
</dbReference>
<dbReference type="PANTHER" id="PTHR42855:SF2">
    <property type="entry name" value="DRUG RESISTANCE ABC TRANSPORTER,ATP-BINDING PROTEIN"/>
    <property type="match status" value="1"/>
</dbReference>
<dbReference type="GO" id="GO:0005524">
    <property type="term" value="F:ATP binding"/>
    <property type="evidence" value="ECO:0007669"/>
    <property type="project" value="UniProtKB-KW"/>
</dbReference>
<feature type="domain" description="ABC transporter" evidence="4">
    <location>
        <begin position="334"/>
        <end position="547"/>
    </location>
</feature>
<gene>
    <name evidence="5" type="ORF">JOC73_002001</name>
</gene>
<keyword evidence="2 5" id="KW-0067">ATP-binding</keyword>
<evidence type="ECO:0000313" key="5">
    <source>
        <dbReference type="EMBL" id="MBM7615431.1"/>
    </source>
</evidence>
<name>A0ABS2NR81_9FIRM</name>
<dbReference type="PROSITE" id="PS50893">
    <property type="entry name" value="ABC_TRANSPORTER_2"/>
    <property type="match status" value="2"/>
</dbReference>
<dbReference type="InterPro" id="IPR032781">
    <property type="entry name" value="ABC_tran_Xtn"/>
</dbReference>
<dbReference type="Gene3D" id="3.40.50.300">
    <property type="entry name" value="P-loop containing nucleotide triphosphate hydrolases"/>
    <property type="match status" value="2"/>
</dbReference>
<dbReference type="SMART" id="SM00382">
    <property type="entry name" value="AAA"/>
    <property type="match status" value="2"/>
</dbReference>
<evidence type="ECO:0000313" key="6">
    <source>
        <dbReference type="Proteomes" id="UP001314796"/>
    </source>
</evidence>
<feature type="coiled-coil region" evidence="3">
    <location>
        <begin position="260"/>
        <end position="287"/>
    </location>
</feature>
<dbReference type="SUPFAM" id="SSF52540">
    <property type="entry name" value="P-loop containing nucleoside triphosphate hydrolases"/>
    <property type="match status" value="2"/>
</dbReference>
<keyword evidence="6" id="KW-1185">Reference proteome</keyword>
<dbReference type="PANTHER" id="PTHR42855">
    <property type="entry name" value="ABC TRANSPORTER ATP-BINDING SUBUNIT"/>
    <property type="match status" value="1"/>
</dbReference>
<evidence type="ECO:0000259" key="4">
    <source>
        <dbReference type="PROSITE" id="PS50893"/>
    </source>
</evidence>
<dbReference type="InterPro" id="IPR003439">
    <property type="entry name" value="ABC_transporter-like_ATP-bd"/>
</dbReference>
<keyword evidence="1" id="KW-0547">Nucleotide-binding</keyword>
<dbReference type="Pfam" id="PF00005">
    <property type="entry name" value="ABC_tran"/>
    <property type="match status" value="2"/>
</dbReference>
<sequence>MIILSCNQLTKYFGIDLILRDITFSINNGEKVGLVGVNGAGKSTLFKILCGQLTYDEGDLFIAKSTALGYLEQSSLLSEGNDVYHEALIVFSHLIEMEERLRSLELLIAEKSQRAASAAELQKIMDEYAALTDEFEKNNGYAFRSEVKGVLKGLGFKDEEFSQPVQLLSGGEKTRLSLVKLLLSKPDILLLDEPTNHLDIEAVVWLEGFLKDYNGTVLMISHDRYFLDQTVTRILEIENHECNSYNGNYSTFIEKKKVLREQQVKAYQQQQKEIERQEDIIRRLKQHGTEKLIKRARSREKQLSKVEELELPQLNQKRAKIRFETQVKSGNDVLSVKELAKSFDGHQLFEGLSFDVYRGEKVALIGPNGIGKSTLMKMILKETPITSGEIIVGHNVDPAYYDQEQKSLNNGNLVIDEIRDLLPTTTDTEIRTLLGSFLFHDEEVFKSISNLSGGEKARLSLLKLFLSKANLLLLDEPTNHLDILAKEVLEEALETYDGTVFLISHDRYFLNRITTKVIELNPSGCDIFLGNYDYYLYKKKEQEFNSIEEPIEEKTKTQIKEERRKEKEEKSRQRELVKRRKKIETDIMEMEEQVLELEALMCQEEIYSNPEKSRNVQLQVGSLKEQINLLYEEWENAIDISS</sequence>
<proteinExistence type="predicted"/>
<dbReference type="Pfam" id="PF16326">
    <property type="entry name" value="ABC_tran_CTD"/>
    <property type="match status" value="1"/>
</dbReference>
<dbReference type="Pfam" id="PF12848">
    <property type="entry name" value="ABC_tran_Xtn"/>
    <property type="match status" value="1"/>
</dbReference>
<dbReference type="InterPro" id="IPR051309">
    <property type="entry name" value="ABCF_ATPase"/>
</dbReference>
<dbReference type="RefSeq" id="WP_204402636.1">
    <property type="nucleotide sequence ID" value="NZ_JAFBEE010000012.1"/>
</dbReference>
<feature type="domain" description="ABC transporter" evidence="4">
    <location>
        <begin position="4"/>
        <end position="264"/>
    </location>
</feature>
<dbReference type="PROSITE" id="PS00211">
    <property type="entry name" value="ABC_TRANSPORTER_1"/>
    <property type="match status" value="2"/>
</dbReference>
<dbReference type="Proteomes" id="UP001314796">
    <property type="component" value="Unassembled WGS sequence"/>
</dbReference>
<protein>
    <submittedName>
        <fullName evidence="5">ATP-binding cassette subfamily F protein 3</fullName>
    </submittedName>
</protein>
<dbReference type="EMBL" id="JAFBEE010000012">
    <property type="protein sequence ID" value="MBM7615431.1"/>
    <property type="molecule type" value="Genomic_DNA"/>
</dbReference>
<dbReference type="InterPro" id="IPR032524">
    <property type="entry name" value="ABC_tran_C"/>
</dbReference>
<dbReference type="CDD" id="cd03221">
    <property type="entry name" value="ABCF_EF-3"/>
    <property type="match status" value="2"/>
</dbReference>
<organism evidence="5 6">
    <name type="scientific">Alkaliphilus hydrothermalis</name>
    <dbReference type="NCBI Taxonomy" id="1482730"/>
    <lineage>
        <taxon>Bacteria</taxon>
        <taxon>Bacillati</taxon>
        <taxon>Bacillota</taxon>
        <taxon>Clostridia</taxon>
        <taxon>Peptostreptococcales</taxon>
        <taxon>Natronincolaceae</taxon>
        <taxon>Alkaliphilus</taxon>
    </lineage>
</organism>
<comment type="caution">
    <text evidence="5">The sequence shown here is derived from an EMBL/GenBank/DDBJ whole genome shotgun (WGS) entry which is preliminary data.</text>
</comment>